<dbReference type="InterPro" id="IPR012337">
    <property type="entry name" value="RNaseH-like_sf"/>
</dbReference>
<dbReference type="EMBL" id="BARU01030268">
    <property type="protein sequence ID" value="GAH75643.1"/>
    <property type="molecule type" value="Genomic_DNA"/>
</dbReference>
<dbReference type="Pfam" id="PF04693">
    <property type="entry name" value="DDE_Tnp_2"/>
    <property type="match status" value="1"/>
</dbReference>
<protein>
    <recommendedName>
        <fullName evidence="2">Transposase IS4-like domain-containing protein</fullName>
    </recommendedName>
</protein>
<organism evidence="1">
    <name type="scientific">marine sediment metagenome</name>
    <dbReference type="NCBI Taxonomy" id="412755"/>
    <lineage>
        <taxon>unclassified sequences</taxon>
        <taxon>metagenomes</taxon>
        <taxon>ecological metagenomes</taxon>
    </lineage>
</organism>
<evidence type="ECO:0000313" key="1">
    <source>
        <dbReference type="EMBL" id="GAH75643.1"/>
    </source>
</evidence>
<dbReference type="InterPro" id="IPR006783">
    <property type="entry name" value="Transposase_ISC1217"/>
</dbReference>
<dbReference type="SUPFAM" id="SSF53098">
    <property type="entry name" value="Ribonuclease H-like"/>
    <property type="match status" value="1"/>
</dbReference>
<proteinExistence type="predicted"/>
<dbReference type="Gene3D" id="3.90.350.10">
    <property type="entry name" value="Transposase Inhibitor Protein From Tn5, Chain A, domain 1"/>
    <property type="match status" value="1"/>
</dbReference>
<comment type="caution">
    <text evidence="1">The sequence shown here is derived from an EMBL/GenBank/DDBJ whole genome shotgun (WGS) entry which is preliminary data.</text>
</comment>
<sequence>MFSGVSLWYRSGFDPVQIKWVVIRDPKGKLRTEAFFSTNITVTAQQIIGWYILRWNIEVTFEELRAHLGVETQRQWSDLAIARTTPVLFSLFSLIVLMANKIVKNGEVPIQSYS</sequence>
<name>X1K0M3_9ZZZZ</name>
<feature type="non-terminal residue" evidence="1">
    <location>
        <position position="114"/>
    </location>
</feature>
<accession>X1K0M3</accession>
<gene>
    <name evidence="1" type="ORF">S03H2_48062</name>
</gene>
<reference evidence="1" key="1">
    <citation type="journal article" date="2014" name="Front. Microbiol.">
        <title>High frequency of phylogenetically diverse reductive dehalogenase-homologous genes in deep subseafloor sedimentary metagenomes.</title>
        <authorList>
            <person name="Kawai M."/>
            <person name="Futagami T."/>
            <person name="Toyoda A."/>
            <person name="Takaki Y."/>
            <person name="Nishi S."/>
            <person name="Hori S."/>
            <person name="Arai W."/>
            <person name="Tsubouchi T."/>
            <person name="Morono Y."/>
            <person name="Uchiyama I."/>
            <person name="Ito T."/>
            <person name="Fujiyama A."/>
            <person name="Inagaki F."/>
            <person name="Takami H."/>
        </authorList>
    </citation>
    <scope>NUCLEOTIDE SEQUENCE</scope>
    <source>
        <strain evidence="1">Expedition CK06-06</strain>
    </source>
</reference>
<dbReference type="AlphaFoldDB" id="X1K0M3"/>
<evidence type="ECO:0008006" key="2">
    <source>
        <dbReference type="Google" id="ProtNLM"/>
    </source>
</evidence>